<feature type="compositionally biased region" description="Basic and acidic residues" evidence="1">
    <location>
        <begin position="112"/>
        <end position="122"/>
    </location>
</feature>
<protein>
    <recommendedName>
        <fullName evidence="4">Addiction module protein</fullName>
    </recommendedName>
</protein>
<evidence type="ECO:0000313" key="2">
    <source>
        <dbReference type="EMBL" id="NAW64076.1"/>
    </source>
</evidence>
<evidence type="ECO:0008006" key="4">
    <source>
        <dbReference type="Google" id="ProtNLM"/>
    </source>
</evidence>
<dbReference type="OrthoDB" id="9800258at2"/>
<dbReference type="InterPro" id="IPR035093">
    <property type="entry name" value="RelE/ParE_toxin_dom_sf"/>
</dbReference>
<proteinExistence type="predicted"/>
<gene>
    <name evidence="2" type="ORF">CAG72_02500</name>
</gene>
<dbReference type="InterPro" id="IPR014056">
    <property type="entry name" value="TypeIITA-like_toxin_pred"/>
</dbReference>
<organism evidence="2 3">
    <name type="scientific">Photobacterium halotolerans</name>
    <dbReference type="NCBI Taxonomy" id="265726"/>
    <lineage>
        <taxon>Bacteria</taxon>
        <taxon>Pseudomonadati</taxon>
        <taxon>Pseudomonadota</taxon>
        <taxon>Gammaproteobacteria</taxon>
        <taxon>Vibrionales</taxon>
        <taxon>Vibrionaceae</taxon>
        <taxon>Photobacterium</taxon>
    </lineage>
</organism>
<dbReference type="Proteomes" id="UP000465712">
    <property type="component" value="Unassembled WGS sequence"/>
</dbReference>
<reference evidence="2 3" key="1">
    <citation type="submission" date="2017-05" db="EMBL/GenBank/DDBJ databases">
        <title>High clonality and local adaptation shapes Vibrionaceae linages within an endangered oasis.</title>
        <authorList>
            <person name="Vazquez-Rosas-Landa M."/>
        </authorList>
    </citation>
    <scope>NUCLEOTIDE SEQUENCE [LARGE SCALE GENOMIC DNA]</scope>
    <source>
        <strain evidence="2 3">P46_P4S1P180</strain>
    </source>
</reference>
<accession>A0A7X4W8H4</accession>
<dbReference type="AlphaFoldDB" id="A0A7X4W8H4"/>
<dbReference type="SUPFAM" id="SSF143011">
    <property type="entry name" value="RelE-like"/>
    <property type="match status" value="1"/>
</dbReference>
<dbReference type="NCBIfam" id="TIGR02683">
    <property type="entry name" value="upstrm_HI1419"/>
    <property type="match status" value="1"/>
</dbReference>
<dbReference type="EMBL" id="WXWW01000043">
    <property type="protein sequence ID" value="NAW64076.1"/>
    <property type="molecule type" value="Genomic_DNA"/>
</dbReference>
<comment type="caution">
    <text evidence="2">The sequence shown here is derived from an EMBL/GenBank/DDBJ whole genome shotgun (WGS) entry which is preliminary data.</text>
</comment>
<evidence type="ECO:0000313" key="3">
    <source>
        <dbReference type="Proteomes" id="UP000465712"/>
    </source>
</evidence>
<name>A0A7X4W8H4_9GAMM</name>
<dbReference type="RefSeq" id="WP_161442630.1">
    <property type="nucleotide sequence ID" value="NZ_WXWU01000108.1"/>
</dbReference>
<feature type="region of interest" description="Disordered" evidence="1">
    <location>
        <begin position="112"/>
        <end position="133"/>
    </location>
</feature>
<dbReference type="PANTHER" id="PTHR41791:SF1">
    <property type="entry name" value="SSL7039 PROTEIN"/>
    <property type="match status" value="1"/>
</dbReference>
<evidence type="ECO:0000256" key="1">
    <source>
        <dbReference type="SAM" id="MobiDB-lite"/>
    </source>
</evidence>
<sequence length="133" mass="14957">MVKPTTPRKANEYEDSDGRSPFGEWLTALKDVRGKVKITKAITQMEGGNFGDHKAITGGSGLYERRIDFGPGYRIYYIIEGDKLIIIFAGSEKKDQQQAIDNAKDYYADYKKRKKEESDSAAKGKQSKPKKGK</sequence>
<dbReference type="PANTHER" id="PTHR41791">
    <property type="entry name" value="SSL7039 PROTEIN"/>
    <property type="match status" value="1"/>
</dbReference>